<protein>
    <submittedName>
        <fullName evidence="3">Outer membrane autotransporter barrel domain-containing protein 2</fullName>
    </submittedName>
</protein>
<dbReference type="SUPFAM" id="SSF103515">
    <property type="entry name" value="Autotransporter"/>
    <property type="match status" value="1"/>
</dbReference>
<dbReference type="Pfam" id="PF03797">
    <property type="entry name" value="Autotransporter"/>
    <property type="match status" value="1"/>
</dbReference>
<dbReference type="PROSITE" id="PS51208">
    <property type="entry name" value="AUTOTRANSPORTER"/>
    <property type="match status" value="1"/>
</dbReference>
<comment type="caution">
    <text evidence="3">The sequence shown here is derived from an EMBL/GenBank/DDBJ whole genome shotgun (WGS) entry which is preliminary data.</text>
</comment>
<feature type="domain" description="Autotransporter" evidence="2">
    <location>
        <begin position="304"/>
        <end position="585"/>
    </location>
</feature>
<name>F7T8K8_9BURK</name>
<proteinExistence type="predicted"/>
<accession>F7T8K8</accession>
<dbReference type="RefSeq" id="WP_006395273.1">
    <property type="nucleotide sequence ID" value="NZ_GL982453.1"/>
</dbReference>
<dbReference type="SUPFAM" id="SSF51126">
    <property type="entry name" value="Pectin lyase-like"/>
    <property type="match status" value="1"/>
</dbReference>
<dbReference type="Proteomes" id="UP000004853">
    <property type="component" value="Unassembled WGS sequence"/>
</dbReference>
<evidence type="ECO:0000259" key="2">
    <source>
        <dbReference type="PROSITE" id="PS51208"/>
    </source>
</evidence>
<dbReference type="Gene3D" id="2.40.128.130">
    <property type="entry name" value="Autotransporter beta-domain"/>
    <property type="match status" value="1"/>
</dbReference>
<dbReference type="EMBL" id="AFRQ01000124">
    <property type="protein sequence ID" value="EGP43320.1"/>
    <property type="molecule type" value="Genomic_DNA"/>
</dbReference>
<dbReference type="HOGENOM" id="CLU_005887_1_2_4"/>
<feature type="compositionally biased region" description="Low complexity" evidence="1">
    <location>
        <begin position="195"/>
        <end position="229"/>
    </location>
</feature>
<dbReference type="PATRIC" id="fig|1003200.3.peg.5245"/>
<feature type="region of interest" description="Disordered" evidence="1">
    <location>
        <begin position="169"/>
        <end position="229"/>
    </location>
</feature>
<dbReference type="eggNOG" id="COG4625">
    <property type="taxonomic scope" value="Bacteria"/>
</dbReference>
<dbReference type="OrthoDB" id="5760545at2"/>
<dbReference type="GO" id="GO:0019867">
    <property type="term" value="C:outer membrane"/>
    <property type="evidence" value="ECO:0007669"/>
    <property type="project" value="InterPro"/>
</dbReference>
<evidence type="ECO:0000313" key="3">
    <source>
        <dbReference type="EMBL" id="EGP43320.1"/>
    </source>
</evidence>
<feature type="non-terminal residue" evidence="3">
    <location>
        <position position="1"/>
    </location>
</feature>
<dbReference type="InterPro" id="IPR011050">
    <property type="entry name" value="Pectin_lyase_fold/virulence"/>
</dbReference>
<reference evidence="3 4" key="1">
    <citation type="submission" date="2011-06" db="EMBL/GenBank/DDBJ databases">
        <authorList>
            <person name="Bador J."/>
            <person name="Amoureux L."/>
            <person name="Neuwirth C."/>
        </authorList>
    </citation>
    <scope>NUCLEOTIDE SEQUENCE [LARGE SCALE GENOMIC DNA]</scope>
    <source>
        <strain evidence="3 4">AXX-A</strain>
    </source>
</reference>
<dbReference type="NCBIfam" id="TIGR01414">
    <property type="entry name" value="autotrans_barl"/>
    <property type="match status" value="1"/>
</dbReference>
<dbReference type="AlphaFoldDB" id="F7T8K8"/>
<gene>
    <name evidence="3" type="ORF">AXXA_26510</name>
</gene>
<dbReference type="InterPro" id="IPR036709">
    <property type="entry name" value="Autotransporte_beta_dom_sf"/>
</dbReference>
<dbReference type="InterPro" id="IPR005546">
    <property type="entry name" value="Autotransporte_beta"/>
</dbReference>
<evidence type="ECO:0000256" key="1">
    <source>
        <dbReference type="SAM" id="MobiDB-lite"/>
    </source>
</evidence>
<dbReference type="SMART" id="SM00869">
    <property type="entry name" value="Autotransporter"/>
    <property type="match status" value="1"/>
</dbReference>
<sequence length="585" mass="59047">GPGSLILTGDSSGLSGPILIADGALEIDGKLNGPVDIGREVVLAGVGQLGTTTLYPTAVISPGNDGSPIGTLTINGNLTFGADTVYRVHADPASSASDRIHVTGVAVLDGTVAHVGPAGNYAPRTTYNILTADGGIQGRFTGASSAYAFLTPTLSYDAKNAFMTLTRNDVPIGSVGNTGNETSVGGALDQEDPPASGTGSTAAGNGSATSGSGSSVVGSGTSAAAGTGARQVTTAVLSMTPNEARSALKQLSGEAYASTATVLQGQADTVRTMPLDHLRGNLDAPVRAGQPTAQLGSPSADALPQSGASPVWAQAFGNWSTFASDGNASSVSQSAGGLFVGGDGAVGGGWRLGGAVGYVGSHSSLADSASRTDVDSYTATIFGGRNFQAGPGHIRFMAGAAYTWHDIDTKRDVAAGSLNQRLESSYRASSTQVFSELGYHLPLNDAYSIEPYAGLAWNQLRTRDFEESGGSAALRGKGRTDDVTSSTLGMRGAWQFESSGAPGRLTASLGWRHAMGDVKPSQELAFDGGSTFSVRGVPIAKNAAVVGLGAEIALARNTTAGVAYDAQFGGGNRQQSGLLQLAVRF</sequence>
<organism evidence="3 4">
    <name type="scientific">Achromobacter insuavis AXX-A</name>
    <dbReference type="NCBI Taxonomy" id="1003200"/>
    <lineage>
        <taxon>Bacteria</taxon>
        <taxon>Pseudomonadati</taxon>
        <taxon>Pseudomonadota</taxon>
        <taxon>Betaproteobacteria</taxon>
        <taxon>Burkholderiales</taxon>
        <taxon>Alcaligenaceae</taxon>
        <taxon>Achromobacter</taxon>
    </lineage>
</organism>
<evidence type="ECO:0000313" key="4">
    <source>
        <dbReference type="Proteomes" id="UP000004853"/>
    </source>
</evidence>
<dbReference type="InterPro" id="IPR006315">
    <property type="entry name" value="OM_autotransptr_brl_dom"/>
</dbReference>